<keyword evidence="5" id="KW-0119">Carbohydrate metabolism</keyword>
<evidence type="ECO:0000256" key="4">
    <source>
        <dbReference type="ARBA" id="ARBA00022842"/>
    </source>
</evidence>
<evidence type="ECO:0000313" key="6">
    <source>
        <dbReference type="EMBL" id="BAY99432.1"/>
    </source>
</evidence>
<dbReference type="Proteomes" id="UP000218785">
    <property type="component" value="Chromosome"/>
</dbReference>
<gene>
    <name evidence="6" type="ORF">NIES37_34150</name>
</gene>
<sequence length="331" mass="36384">MGIGDWVLGTGDEGDEGETQITNYQLPITHYQLPITHYQLPITHYQMPNPRHVIINADDFGFSSGVNQAIIQAYEQGVLTSTSLMVTGDAAEDAIAWAGNHPNLAVGLHLVLVCGKSALPPSQIPHLVDSGGNFSESPFQAGLRYQFHSAAREELRQEIRAQLTKFRDTGLTLSHIDGHLHLHTHPVVLRILVELAQEFNIRVIRLPSEELAMTLKLDRAGLLNKLVWSGVFGRLRSYGENLLNSHGIKYADRVYGLLQTGNMSEEYLLGLIPQIQADLVEIYSHPAVIQPGEPLNGPSGAGEVELAALLSQQVRQALIASGFELTNYHQI</sequence>
<dbReference type="GO" id="GO:0046872">
    <property type="term" value="F:metal ion binding"/>
    <property type="evidence" value="ECO:0007669"/>
    <property type="project" value="UniProtKB-KW"/>
</dbReference>
<keyword evidence="7" id="KW-1185">Reference proteome</keyword>
<dbReference type="Pfam" id="PF04794">
    <property type="entry name" value="YdjC"/>
    <property type="match status" value="1"/>
</dbReference>
<protein>
    <submittedName>
        <fullName evidence="6">YdjC-like protein</fullName>
    </submittedName>
</protein>
<dbReference type="GO" id="GO:0005975">
    <property type="term" value="P:carbohydrate metabolic process"/>
    <property type="evidence" value="ECO:0007669"/>
    <property type="project" value="InterPro"/>
</dbReference>
<dbReference type="CDD" id="cd10804">
    <property type="entry name" value="YdjC_HpnK_like"/>
    <property type="match status" value="1"/>
</dbReference>
<reference evidence="6 7" key="1">
    <citation type="submission" date="2017-06" db="EMBL/GenBank/DDBJ databases">
        <title>Genome sequencing of cyanobaciteial culture collection at National Institute for Environmental Studies (NIES).</title>
        <authorList>
            <person name="Hirose Y."/>
            <person name="Shimura Y."/>
            <person name="Fujisawa T."/>
            <person name="Nakamura Y."/>
            <person name="Kawachi M."/>
        </authorList>
    </citation>
    <scope>NUCLEOTIDE SEQUENCE [LARGE SCALE GENOMIC DNA]</scope>
    <source>
        <strain evidence="6 7">NIES-37</strain>
    </source>
</reference>
<proteinExistence type="predicted"/>
<evidence type="ECO:0000256" key="2">
    <source>
        <dbReference type="ARBA" id="ARBA00022723"/>
    </source>
</evidence>
<comment type="cofactor">
    <cofactor evidence="1">
        <name>Mg(2+)</name>
        <dbReference type="ChEBI" id="CHEBI:18420"/>
    </cofactor>
</comment>
<evidence type="ECO:0000256" key="1">
    <source>
        <dbReference type="ARBA" id="ARBA00001946"/>
    </source>
</evidence>
<keyword evidence="2" id="KW-0479">Metal-binding</keyword>
<evidence type="ECO:0000256" key="3">
    <source>
        <dbReference type="ARBA" id="ARBA00022801"/>
    </source>
</evidence>
<dbReference type="Gene3D" id="3.20.20.370">
    <property type="entry name" value="Glycoside hydrolase/deacetylase"/>
    <property type="match status" value="1"/>
</dbReference>
<dbReference type="SUPFAM" id="SSF88713">
    <property type="entry name" value="Glycoside hydrolase/deacetylase"/>
    <property type="match status" value="1"/>
</dbReference>
<dbReference type="AlphaFoldDB" id="A0A1Z4N133"/>
<keyword evidence="4" id="KW-0460">Magnesium</keyword>
<accession>A0A1Z4N133</accession>
<dbReference type="InterPro" id="IPR006879">
    <property type="entry name" value="YdjC-like"/>
</dbReference>
<keyword evidence="3" id="KW-0378">Hydrolase</keyword>
<dbReference type="KEGG" id="ttq:NIES37_34150"/>
<dbReference type="PANTHER" id="PTHR31609">
    <property type="entry name" value="YDJC DEACETYLASE FAMILY MEMBER"/>
    <property type="match status" value="1"/>
</dbReference>
<dbReference type="NCBIfam" id="TIGR03473">
    <property type="entry name" value="HpnK"/>
    <property type="match status" value="1"/>
</dbReference>
<name>A0A1Z4N133_9CYAN</name>
<evidence type="ECO:0000313" key="7">
    <source>
        <dbReference type="Proteomes" id="UP000218785"/>
    </source>
</evidence>
<dbReference type="GO" id="GO:0016787">
    <property type="term" value="F:hydrolase activity"/>
    <property type="evidence" value="ECO:0007669"/>
    <property type="project" value="UniProtKB-KW"/>
</dbReference>
<dbReference type="EMBL" id="AP018248">
    <property type="protein sequence ID" value="BAY99432.1"/>
    <property type="molecule type" value="Genomic_DNA"/>
</dbReference>
<organism evidence="6 7">
    <name type="scientific">Tolypothrix tenuis PCC 7101</name>
    <dbReference type="NCBI Taxonomy" id="231146"/>
    <lineage>
        <taxon>Bacteria</taxon>
        <taxon>Bacillati</taxon>
        <taxon>Cyanobacteriota</taxon>
        <taxon>Cyanophyceae</taxon>
        <taxon>Nostocales</taxon>
        <taxon>Tolypothrichaceae</taxon>
        <taxon>Tolypothrix</taxon>
    </lineage>
</organism>
<dbReference type="InterPro" id="IPR011330">
    <property type="entry name" value="Glyco_hydro/deAcase_b/a-brl"/>
</dbReference>
<dbReference type="PANTHER" id="PTHR31609:SF1">
    <property type="entry name" value="CARBOHYDRATE DEACETYLASE"/>
    <property type="match status" value="1"/>
</dbReference>
<dbReference type="InterPro" id="IPR017836">
    <property type="entry name" value="Hopanoid_biosynth-assoc_HpnK"/>
</dbReference>
<dbReference type="GO" id="GO:0019213">
    <property type="term" value="F:deacetylase activity"/>
    <property type="evidence" value="ECO:0007669"/>
    <property type="project" value="TreeGrafter"/>
</dbReference>
<evidence type="ECO:0000256" key="5">
    <source>
        <dbReference type="ARBA" id="ARBA00023277"/>
    </source>
</evidence>